<evidence type="ECO:0000313" key="5">
    <source>
        <dbReference type="EMBL" id="MDN3712488.1"/>
    </source>
</evidence>
<dbReference type="Pfam" id="PF12802">
    <property type="entry name" value="MarR_2"/>
    <property type="match status" value="1"/>
</dbReference>
<sequence length="143" mass="16239">MPTSQHSVFENFLTLSRVMRGLFDQRAQEMGLTYARARLLATISRNEGATQTELAALLQIETPTLKRQLDALEAMKLAERRPSPVDARKYTIFLTGPARLVSIVRFREEIEAEMFEGIDTADIEATRRVLARMAENAEKIARQ</sequence>
<evidence type="ECO:0000259" key="4">
    <source>
        <dbReference type="PROSITE" id="PS50995"/>
    </source>
</evidence>
<reference evidence="6" key="1">
    <citation type="journal article" date="2019" name="Int. J. Syst. Evol. Microbiol.">
        <title>The Global Catalogue of Microorganisms (GCM) 10K type strain sequencing project: providing services to taxonomists for standard genome sequencing and annotation.</title>
        <authorList>
            <consortium name="The Broad Institute Genomics Platform"/>
            <consortium name="The Broad Institute Genome Sequencing Center for Infectious Disease"/>
            <person name="Wu L."/>
            <person name="Ma J."/>
        </authorList>
    </citation>
    <scope>NUCLEOTIDE SEQUENCE [LARGE SCALE GENOMIC DNA]</scope>
    <source>
        <strain evidence="6">CECT 8482</strain>
    </source>
</reference>
<dbReference type="RefSeq" id="WP_377682790.1">
    <property type="nucleotide sequence ID" value="NZ_JBHMDZ010000001.1"/>
</dbReference>
<comment type="caution">
    <text evidence="5">The sequence shown here is derived from an EMBL/GenBank/DDBJ whole genome shotgun (WGS) entry which is preliminary data.</text>
</comment>
<keyword evidence="2" id="KW-0238">DNA-binding</keyword>
<dbReference type="PANTHER" id="PTHR33164:SF64">
    <property type="entry name" value="TRANSCRIPTIONAL REGULATOR SLYA"/>
    <property type="match status" value="1"/>
</dbReference>
<keyword evidence="1" id="KW-0805">Transcription regulation</keyword>
<dbReference type="PROSITE" id="PS50995">
    <property type="entry name" value="HTH_MARR_2"/>
    <property type="match status" value="1"/>
</dbReference>
<accession>A0ABT8D6T0</accession>
<dbReference type="InterPro" id="IPR000835">
    <property type="entry name" value="HTH_MarR-typ"/>
</dbReference>
<protein>
    <submittedName>
        <fullName evidence="5">MarR family transcriptional regulator</fullName>
    </submittedName>
</protein>
<evidence type="ECO:0000256" key="1">
    <source>
        <dbReference type="ARBA" id="ARBA00023015"/>
    </source>
</evidence>
<evidence type="ECO:0000256" key="3">
    <source>
        <dbReference type="ARBA" id="ARBA00023163"/>
    </source>
</evidence>
<dbReference type="SMART" id="SM00347">
    <property type="entry name" value="HTH_MARR"/>
    <property type="match status" value="1"/>
</dbReference>
<evidence type="ECO:0000313" key="6">
    <source>
        <dbReference type="Proteomes" id="UP001243846"/>
    </source>
</evidence>
<keyword evidence="3" id="KW-0804">Transcription</keyword>
<dbReference type="PANTHER" id="PTHR33164">
    <property type="entry name" value="TRANSCRIPTIONAL REGULATOR, MARR FAMILY"/>
    <property type="match status" value="1"/>
</dbReference>
<dbReference type="EMBL" id="JAUFRC010000001">
    <property type="protein sequence ID" value="MDN3712488.1"/>
    <property type="molecule type" value="Genomic_DNA"/>
</dbReference>
<proteinExistence type="predicted"/>
<dbReference type="InterPro" id="IPR039422">
    <property type="entry name" value="MarR/SlyA-like"/>
</dbReference>
<dbReference type="Proteomes" id="UP001243846">
    <property type="component" value="Unassembled WGS sequence"/>
</dbReference>
<name>A0ABT8D6T0_9RHOB</name>
<dbReference type="InterPro" id="IPR036390">
    <property type="entry name" value="WH_DNA-bd_sf"/>
</dbReference>
<keyword evidence="6" id="KW-1185">Reference proteome</keyword>
<gene>
    <name evidence="5" type="ORF">QWZ10_13365</name>
</gene>
<dbReference type="PRINTS" id="PR00598">
    <property type="entry name" value="HTHMARR"/>
</dbReference>
<dbReference type="SUPFAM" id="SSF46785">
    <property type="entry name" value="Winged helix' DNA-binding domain"/>
    <property type="match status" value="1"/>
</dbReference>
<dbReference type="Gene3D" id="1.10.10.10">
    <property type="entry name" value="Winged helix-like DNA-binding domain superfamily/Winged helix DNA-binding domain"/>
    <property type="match status" value="1"/>
</dbReference>
<organism evidence="5 6">
    <name type="scientific">Paracoccus cavernae</name>
    <dbReference type="NCBI Taxonomy" id="1571207"/>
    <lineage>
        <taxon>Bacteria</taxon>
        <taxon>Pseudomonadati</taxon>
        <taxon>Pseudomonadota</taxon>
        <taxon>Alphaproteobacteria</taxon>
        <taxon>Rhodobacterales</taxon>
        <taxon>Paracoccaceae</taxon>
        <taxon>Paracoccus</taxon>
    </lineage>
</organism>
<feature type="domain" description="HTH marR-type" evidence="4">
    <location>
        <begin position="5"/>
        <end position="135"/>
    </location>
</feature>
<dbReference type="InterPro" id="IPR036388">
    <property type="entry name" value="WH-like_DNA-bd_sf"/>
</dbReference>
<evidence type="ECO:0000256" key="2">
    <source>
        <dbReference type="ARBA" id="ARBA00023125"/>
    </source>
</evidence>